<sequence length="219" mass="24599">MGGSQPFMYNAEWRNDTRFPTTKFDPKAVTRASWEQKPRKPLQICPLISFDRHPDAHMVLSHQSNLYLPLGHRTKIWIKALRKVQLLIRILQINGAIGSLVLLILITNVEEVAGWIMRISPAVAAAHCLYAVYHLSRKASGRTPGSSAAYHVFASISDSVVISLYAFGAYATHKNAQTWATRLKNQRIMEYFVPAVYHDQANATGYEPPRGSSDRKAIP</sequence>
<proteinExistence type="predicted"/>
<evidence type="ECO:0000313" key="2">
    <source>
        <dbReference type="EMBL" id="TWU75580.1"/>
    </source>
</evidence>
<dbReference type="EMBL" id="SBHS01000007">
    <property type="protein sequence ID" value="TWU75580.1"/>
    <property type="molecule type" value="Genomic_DNA"/>
</dbReference>
<feature type="transmembrane region" description="Helical" evidence="1">
    <location>
        <begin position="112"/>
        <end position="133"/>
    </location>
</feature>
<keyword evidence="1" id="KW-0812">Transmembrane</keyword>
<protein>
    <submittedName>
        <fullName evidence="2">Uncharacterized protein</fullName>
    </submittedName>
</protein>
<dbReference type="AlphaFoldDB" id="A0A5C6GDK8"/>
<organism evidence="2 3">
    <name type="scientific">Metarhizium rileyi (strain RCEF 4871)</name>
    <name type="common">Nomuraea rileyi</name>
    <dbReference type="NCBI Taxonomy" id="1649241"/>
    <lineage>
        <taxon>Eukaryota</taxon>
        <taxon>Fungi</taxon>
        <taxon>Dikarya</taxon>
        <taxon>Ascomycota</taxon>
        <taxon>Pezizomycotina</taxon>
        <taxon>Sordariomycetes</taxon>
        <taxon>Hypocreomycetidae</taxon>
        <taxon>Hypocreales</taxon>
        <taxon>Clavicipitaceae</taxon>
        <taxon>Metarhizium</taxon>
    </lineage>
</organism>
<gene>
    <name evidence="2" type="ORF">ED733_006501</name>
</gene>
<keyword evidence="1" id="KW-0472">Membrane</keyword>
<evidence type="ECO:0000313" key="3">
    <source>
        <dbReference type="Proteomes" id="UP000317257"/>
    </source>
</evidence>
<dbReference type="Proteomes" id="UP000317257">
    <property type="component" value="Unassembled WGS sequence"/>
</dbReference>
<keyword evidence="1" id="KW-1133">Transmembrane helix</keyword>
<feature type="transmembrane region" description="Helical" evidence="1">
    <location>
        <begin position="86"/>
        <end position="106"/>
    </location>
</feature>
<comment type="caution">
    <text evidence="2">The sequence shown here is derived from an EMBL/GenBank/DDBJ whole genome shotgun (WGS) entry which is preliminary data.</text>
</comment>
<evidence type="ECO:0000256" key="1">
    <source>
        <dbReference type="SAM" id="Phobius"/>
    </source>
</evidence>
<accession>A0A5C6GDK8</accession>
<reference evidence="3" key="1">
    <citation type="submission" date="2018-12" db="EMBL/GenBank/DDBJ databases">
        <title>The complete genome of Metarhizium rileyi, a key fungal pathogen of Lepidoptera.</title>
        <authorList>
            <person name="Binneck E."/>
            <person name="Lastra C.C.L."/>
            <person name="Sosa-Gomez D.R."/>
        </authorList>
    </citation>
    <scope>NUCLEOTIDE SEQUENCE [LARGE SCALE GENOMIC DNA]</scope>
    <source>
        <strain evidence="3">Cep018-CH2</strain>
    </source>
</reference>
<name>A0A5C6GDK8_METRR</name>